<protein>
    <recommendedName>
        <fullName evidence="3">Sulfotransferase family protein</fullName>
    </recommendedName>
</protein>
<keyword evidence="2" id="KW-1185">Reference proteome</keyword>
<dbReference type="Proteomes" id="UP000077868">
    <property type="component" value="Chromosome"/>
</dbReference>
<name>A0A1A9GJA4_9ACTN</name>
<dbReference type="RefSeq" id="WP_068107275.1">
    <property type="nucleotide sequence ID" value="NZ_CP015079.1"/>
</dbReference>
<dbReference type="InterPro" id="IPR027417">
    <property type="entry name" value="P-loop_NTPase"/>
</dbReference>
<proteinExistence type="predicted"/>
<accession>A0A1A9GJA4</accession>
<sequence>MVDAPHISEPPAQPSVPAAAPRRVVLVAGPERSGTSAMAGALQALGMGVPAPEVAADETRPKRLAQSQWVLDLHDELLERTNVAMDDARPSAWFDTGRLNNFEPLRTRVHDWLEEQLVAGGPELVLKDPRLAWFLGQWRSAAMRCQAEVGHAVLLRPVTEVVGSRQRAHDARTSEVHRTAAWVNLMLHLERSTRGQARAFVRYHDLLDDWTVPVFGLGQRFDLDAVKAASANDIRRVHQFIDPSLRRAALTWADVDVPTRLRDLAQATWEALDRLPEDGGDTPEVHATLDGLRAAYADMYDEAQALTGSTTDAARREGARAAAAAPSAVERVPHSVRAMVPPSVRRGLRKVAGRERG</sequence>
<evidence type="ECO:0000313" key="2">
    <source>
        <dbReference type="Proteomes" id="UP000077868"/>
    </source>
</evidence>
<gene>
    <name evidence="1" type="ORF">I601_1139</name>
</gene>
<dbReference type="EMBL" id="CP015079">
    <property type="protein sequence ID" value="ANH37581.1"/>
    <property type="molecule type" value="Genomic_DNA"/>
</dbReference>
<organism evidence="1 2">
    <name type="scientific">Nocardioides dokdonensis FR1436</name>
    <dbReference type="NCBI Taxonomy" id="1300347"/>
    <lineage>
        <taxon>Bacteria</taxon>
        <taxon>Bacillati</taxon>
        <taxon>Actinomycetota</taxon>
        <taxon>Actinomycetes</taxon>
        <taxon>Propionibacteriales</taxon>
        <taxon>Nocardioidaceae</taxon>
        <taxon>Nocardioides</taxon>
    </lineage>
</organism>
<dbReference type="Gene3D" id="3.40.50.300">
    <property type="entry name" value="P-loop containing nucleotide triphosphate hydrolases"/>
    <property type="match status" value="1"/>
</dbReference>
<evidence type="ECO:0008006" key="3">
    <source>
        <dbReference type="Google" id="ProtNLM"/>
    </source>
</evidence>
<dbReference type="SUPFAM" id="SSF52540">
    <property type="entry name" value="P-loop containing nucleoside triphosphate hydrolases"/>
    <property type="match status" value="1"/>
</dbReference>
<dbReference type="KEGG" id="ndk:I601_1139"/>
<evidence type="ECO:0000313" key="1">
    <source>
        <dbReference type="EMBL" id="ANH37581.1"/>
    </source>
</evidence>
<dbReference type="PATRIC" id="fig|1300347.3.peg.1140"/>
<reference evidence="1 2" key="1">
    <citation type="submission" date="2016-03" db="EMBL/GenBank/DDBJ databases">
        <title>Complete genome sequence of a soil Actinobacterium, Nocardioides dokdonensis FR1436.</title>
        <authorList>
            <person name="Kwon S.-K."/>
            <person name="Kim K."/>
            <person name="Kim J.F."/>
        </authorList>
    </citation>
    <scope>NUCLEOTIDE SEQUENCE [LARGE SCALE GENOMIC DNA]</scope>
    <source>
        <strain evidence="1 2">FR1436</strain>
    </source>
</reference>
<dbReference type="STRING" id="1300347.I601_1139"/>
<dbReference type="AlphaFoldDB" id="A0A1A9GJA4"/>